<dbReference type="PANTHER" id="PTHR30535">
    <property type="entry name" value="VITAMIN B12-BINDING PROTEIN"/>
    <property type="match status" value="1"/>
</dbReference>
<feature type="domain" description="Fe/B12 periplasmic-binding" evidence="3">
    <location>
        <begin position="50"/>
        <end position="305"/>
    </location>
</feature>
<evidence type="ECO:0000259" key="3">
    <source>
        <dbReference type="PROSITE" id="PS50983"/>
    </source>
</evidence>
<evidence type="ECO:0000256" key="2">
    <source>
        <dbReference type="SAM" id="SignalP"/>
    </source>
</evidence>
<keyword evidence="2" id="KW-0732">Signal</keyword>
<dbReference type="Gene3D" id="3.40.50.1980">
    <property type="entry name" value="Nitrogenase molybdenum iron protein domain"/>
    <property type="match status" value="2"/>
</dbReference>
<dbReference type="Proteomes" id="UP000501421">
    <property type="component" value="Chromosome"/>
</dbReference>
<dbReference type="InterPro" id="IPR002491">
    <property type="entry name" value="ABC_transptr_periplasmic_BD"/>
</dbReference>
<dbReference type="GO" id="GO:0071281">
    <property type="term" value="P:cellular response to iron ion"/>
    <property type="evidence" value="ECO:0007669"/>
    <property type="project" value="TreeGrafter"/>
</dbReference>
<reference evidence="5" key="1">
    <citation type="journal article" date="2020" name="Microbiol. Resour. Announc.">
        <title>Complete Genome Sequence of Geobacillus sp. Strain E55-1, Isolated from Mine Geyser in Japan.</title>
        <authorList>
            <person name="Miyazaki K."/>
            <person name="Hase E."/>
            <person name="Tokito N."/>
        </authorList>
    </citation>
    <scope>NUCLEOTIDE SEQUENCE [LARGE SCALE GENOMIC DNA]</scope>
    <source>
        <strain evidence="5">E55-1</strain>
    </source>
</reference>
<dbReference type="AlphaFoldDB" id="A0A679FRQ1"/>
<proteinExistence type="inferred from homology"/>
<organism evidence="4 5">
    <name type="scientific">Geobacillus subterraneus</name>
    <dbReference type="NCBI Taxonomy" id="129338"/>
    <lineage>
        <taxon>Bacteria</taxon>
        <taxon>Bacillati</taxon>
        <taxon>Bacillota</taxon>
        <taxon>Bacilli</taxon>
        <taxon>Bacillales</taxon>
        <taxon>Anoxybacillaceae</taxon>
        <taxon>Geobacillus</taxon>
    </lineage>
</organism>
<dbReference type="PROSITE" id="PS50983">
    <property type="entry name" value="FE_B12_PBP"/>
    <property type="match status" value="1"/>
</dbReference>
<protein>
    <submittedName>
        <fullName evidence="4">Iron-hydroxamate ABC transporter substrate-binding protein</fullName>
    </submittedName>
</protein>
<evidence type="ECO:0000313" key="5">
    <source>
        <dbReference type="Proteomes" id="UP000501421"/>
    </source>
</evidence>
<comment type="similarity">
    <text evidence="1">Belongs to the bacterial solute-binding protein 8 family.</text>
</comment>
<feature type="signal peptide" evidence="2">
    <location>
        <begin position="1"/>
        <end position="27"/>
    </location>
</feature>
<sequence length="307" mass="33216">MRRFVSLLLVFCLLLGGLAAYSGSVHAADKSVKVKDLAGRIVKFKSVPKRVVVLGSGDLNTLQALGISVVGRPTTNVPVARSLKRIPEVGNIHQPNFEKIVSLKPDVIIASKSFQSYLKKTESLKLKVVLTSGDSVDDIRQSIILLGNLFGKSSKAKALVSGIDKKIKTYSKSKTKVRALIVFGAGVTSLAALPNSYAGDVLKKAGGENVAAQFPKIKEYPGYASLSSERIIQSDPDVIFIIAHGNQAQVKKEFMKLLSTSAWKNLRAVKNNRVVFLPNSLFAANPGVNVGKALEYMNKELRKVKVK</sequence>
<accession>A0A679FRQ1</accession>
<evidence type="ECO:0000313" key="4">
    <source>
        <dbReference type="EMBL" id="BBW98833.1"/>
    </source>
</evidence>
<feature type="chain" id="PRO_5025356461" evidence="2">
    <location>
        <begin position="28"/>
        <end position="307"/>
    </location>
</feature>
<dbReference type="SUPFAM" id="SSF53807">
    <property type="entry name" value="Helical backbone' metal receptor"/>
    <property type="match status" value="1"/>
</dbReference>
<name>A0A679FRQ1_9BACL</name>
<dbReference type="RefSeq" id="WP_033017915.1">
    <property type="nucleotide sequence ID" value="NZ_AP022557.1"/>
</dbReference>
<gene>
    <name evidence="4" type="primary">fhuD_2</name>
    <name evidence="4" type="ORF">GsuE55_36660</name>
</gene>
<evidence type="ECO:0000256" key="1">
    <source>
        <dbReference type="ARBA" id="ARBA00008814"/>
    </source>
</evidence>
<keyword evidence="5" id="KW-1185">Reference proteome</keyword>
<dbReference type="InterPro" id="IPR050902">
    <property type="entry name" value="ABC_Transporter_SBP"/>
</dbReference>
<dbReference type="Pfam" id="PF01497">
    <property type="entry name" value="Peripla_BP_2"/>
    <property type="match status" value="1"/>
</dbReference>
<dbReference type="EMBL" id="AP022557">
    <property type="protein sequence ID" value="BBW98833.1"/>
    <property type="molecule type" value="Genomic_DNA"/>
</dbReference>
<dbReference type="PANTHER" id="PTHR30535:SF34">
    <property type="entry name" value="MOLYBDATE-BINDING PROTEIN MOLA"/>
    <property type="match status" value="1"/>
</dbReference>